<dbReference type="GO" id="GO:0000049">
    <property type="term" value="F:tRNA binding"/>
    <property type="evidence" value="ECO:0007669"/>
    <property type="project" value="UniProtKB-UniRule"/>
</dbReference>
<dbReference type="Gene3D" id="1.10.8.50">
    <property type="match status" value="1"/>
</dbReference>
<gene>
    <name evidence="5" type="primary">rqcH</name>
    <name evidence="7" type="ORF">SAMN02745751_00938</name>
</gene>
<dbReference type="GO" id="GO:0043023">
    <property type="term" value="F:ribosomal large subunit binding"/>
    <property type="evidence" value="ECO:0007669"/>
    <property type="project" value="UniProtKB-UniRule"/>
</dbReference>
<comment type="similarity">
    <text evidence="5">Belongs to the NEMF family.</text>
</comment>
<accession>A0A1M6DJI1</accession>
<keyword evidence="5" id="KW-0175">Coiled coil</keyword>
<dbReference type="FunFam" id="2.30.310.10:FF:000004">
    <property type="entry name" value="Fibronectin-binding protein A"/>
    <property type="match status" value="1"/>
</dbReference>
<dbReference type="Proteomes" id="UP000184052">
    <property type="component" value="Unassembled WGS sequence"/>
</dbReference>
<comment type="function">
    <text evidence="5">Key component of the ribosome quality control system (RQC), a ribosome-associated complex that mediates the extraction of incompletely synthesized nascent chains from stalled ribosomes and their subsequent degradation. RqcH recruits Ala-charged tRNA, and with RqcP directs the elongation of stalled nascent chains on 50S ribosomal subunits, leading to non-templated C-terminal alanine extensions (Ala tail). The Ala tail promotes nascent chain degradation. May add between 1 and at least 8 Ala residues. Binds to stalled 50S ribosomal subunits.</text>
</comment>
<evidence type="ECO:0000313" key="8">
    <source>
        <dbReference type="Proteomes" id="UP000184052"/>
    </source>
</evidence>
<keyword evidence="1 5" id="KW-0820">tRNA-binding</keyword>
<dbReference type="GO" id="GO:0019843">
    <property type="term" value="F:rRNA binding"/>
    <property type="evidence" value="ECO:0007669"/>
    <property type="project" value="UniProtKB-UniRule"/>
</dbReference>
<evidence type="ECO:0000256" key="5">
    <source>
        <dbReference type="HAMAP-Rule" id="MF_00844"/>
    </source>
</evidence>
<protein>
    <recommendedName>
        <fullName evidence="5">Rqc2 homolog RqcH</fullName>
        <shortName evidence="5">RqcH</shortName>
    </recommendedName>
</protein>
<evidence type="ECO:0000313" key="7">
    <source>
        <dbReference type="EMBL" id="SHI73291.1"/>
    </source>
</evidence>
<proteinExistence type="inferred from homology"/>
<dbReference type="EMBL" id="FQZL01000006">
    <property type="protein sequence ID" value="SHI73291.1"/>
    <property type="molecule type" value="Genomic_DNA"/>
</dbReference>
<keyword evidence="3 5" id="KW-0694">RNA-binding</keyword>
<evidence type="ECO:0000259" key="6">
    <source>
        <dbReference type="Pfam" id="PF05670"/>
    </source>
</evidence>
<dbReference type="STRING" id="1121476.SAMN02745751_00938"/>
<organism evidence="7 8">
    <name type="scientific">Dethiosulfatibacter aminovorans DSM 17477</name>
    <dbReference type="NCBI Taxonomy" id="1121476"/>
    <lineage>
        <taxon>Bacteria</taxon>
        <taxon>Bacillati</taxon>
        <taxon>Bacillota</taxon>
        <taxon>Tissierellia</taxon>
        <taxon>Dethiosulfatibacter</taxon>
    </lineage>
</organism>
<dbReference type="Gene3D" id="2.30.310.10">
    <property type="entry name" value="ibrinogen binding protein from staphylococcus aureus domain"/>
    <property type="match status" value="1"/>
</dbReference>
<evidence type="ECO:0000256" key="3">
    <source>
        <dbReference type="ARBA" id="ARBA00022884"/>
    </source>
</evidence>
<evidence type="ECO:0000256" key="1">
    <source>
        <dbReference type="ARBA" id="ARBA00022555"/>
    </source>
</evidence>
<dbReference type="InterPro" id="IPR043682">
    <property type="entry name" value="RqcH_bacterial"/>
</dbReference>
<sequence length="580" mass="67789">MALDGFFLSSIVSELRDTVEGSKIDKIYQPEKDEIILNLRSNRGNTKLLLSASSSYPRLNTTSKSFKNPQTPPSFCMFLRKHLTSGIIRKIVQINMDRIVMMEIETRDELKSFAIKRIYVEIMGKHSNIVLTDSDNKVLDSIKRIGYNVSSKRQIFPGVKYLAPVFEKKINLMRINEEMYNKTLIESNQGLKIGKFMLKSFYGMSPLLSRELCHRSLLGEDDFLGEIDEEKKDLLYSNLESLKRRIEKSDYYPVIYADEETGEYLDFHCFEMTHLENRSPIKFDKSNEILDIFYYEKANFNSFKQKTSSLRKKISNLLDKNRKKLGKLLQELRKSEKREIYKTYGDLVIANIYRIDKNDEVLEAVDYTNRSRVEIRLDKRLTPSQNAQKYYKRYNKLKSAEENLKEQIAITEENIEYLENVLYNLESVSEIEVFEEIKKELYETRYINTMDKKKNRTGKSKPIRLVSKDGFEILIGKNNIQNDLITFKLSSKDDLWLHAKNIPGSHVIVRAEGKEIPDSTIEEAASYAAFYSKNSKQKKVEIDYTKRQNIKKPKGSKPGFVIFHENYSLIIEPKKPLSEQ</sequence>
<dbReference type="PANTHER" id="PTHR15239">
    <property type="entry name" value="NUCLEAR EXPORT MEDIATOR FACTOR NEMF"/>
    <property type="match status" value="1"/>
</dbReference>
<evidence type="ECO:0000256" key="4">
    <source>
        <dbReference type="ARBA" id="ARBA00022917"/>
    </source>
</evidence>
<dbReference type="InterPro" id="IPR051608">
    <property type="entry name" value="RQC_Subunit_NEMF"/>
</dbReference>
<dbReference type="AlphaFoldDB" id="A0A1M6DJI1"/>
<dbReference type="RefSeq" id="WP_073047904.1">
    <property type="nucleotide sequence ID" value="NZ_FQZL01000006.1"/>
</dbReference>
<feature type="domain" description="NFACT RNA-binding" evidence="6">
    <location>
        <begin position="465"/>
        <end position="559"/>
    </location>
</feature>
<keyword evidence="8" id="KW-1185">Reference proteome</keyword>
<keyword evidence="4 5" id="KW-0648">Protein biosynthesis</keyword>
<dbReference type="GO" id="GO:1990112">
    <property type="term" value="C:RQC complex"/>
    <property type="evidence" value="ECO:0007669"/>
    <property type="project" value="TreeGrafter"/>
</dbReference>
<feature type="coiled-coil region" evidence="5">
    <location>
        <begin position="387"/>
        <end position="421"/>
    </location>
</feature>
<dbReference type="Pfam" id="PF05833">
    <property type="entry name" value="NFACT_N"/>
    <property type="match status" value="1"/>
</dbReference>
<evidence type="ECO:0000256" key="2">
    <source>
        <dbReference type="ARBA" id="ARBA00022730"/>
    </source>
</evidence>
<dbReference type="PANTHER" id="PTHR15239:SF6">
    <property type="entry name" value="RIBOSOME QUALITY CONTROL COMPLEX SUBUNIT NEMF"/>
    <property type="match status" value="1"/>
</dbReference>
<dbReference type="InterPro" id="IPR008532">
    <property type="entry name" value="NFACT_RNA-bd"/>
</dbReference>
<dbReference type="HAMAP" id="MF_00844_B">
    <property type="entry name" value="RqcH_B"/>
    <property type="match status" value="1"/>
</dbReference>
<reference evidence="7 8" key="1">
    <citation type="submission" date="2016-11" db="EMBL/GenBank/DDBJ databases">
        <authorList>
            <person name="Jaros S."/>
            <person name="Januszkiewicz K."/>
            <person name="Wedrychowicz H."/>
        </authorList>
    </citation>
    <scope>NUCLEOTIDE SEQUENCE [LARGE SCALE GENOMIC DNA]</scope>
    <source>
        <strain evidence="7 8">DSM 17477</strain>
    </source>
</reference>
<dbReference type="Pfam" id="PF05670">
    <property type="entry name" value="NFACT-R_1"/>
    <property type="match status" value="1"/>
</dbReference>
<keyword evidence="2 5" id="KW-0699">rRNA-binding</keyword>
<comment type="subunit">
    <text evidence="5">Associates with stalled 50S ribosomal subunits. Binds to RqcP.</text>
</comment>
<dbReference type="GO" id="GO:0072344">
    <property type="term" value="P:rescue of stalled ribosome"/>
    <property type="evidence" value="ECO:0007669"/>
    <property type="project" value="UniProtKB-UniRule"/>
</dbReference>
<name>A0A1M6DJI1_9FIRM</name>